<sequence length="106" mass="11513">MATTASGHINSRLFYVHDNFPGLGFLIGTGAEAIATPQGKSTRGLKPAEYALQMANNPKIMSYGRHLLTVDLGLHQSFPWIIVGVQHPIIGVDFLTKYGLAIDLSY</sequence>
<keyword evidence="2" id="KW-1185">Reference proteome</keyword>
<gene>
    <name evidence="1" type="ORF">PHET_12354</name>
</gene>
<comment type="caution">
    <text evidence="1">The sequence shown here is derived from an EMBL/GenBank/DDBJ whole genome shotgun (WGS) entry which is preliminary data.</text>
</comment>
<organism evidence="1 2">
    <name type="scientific">Paragonimus heterotremus</name>
    <dbReference type="NCBI Taxonomy" id="100268"/>
    <lineage>
        <taxon>Eukaryota</taxon>
        <taxon>Metazoa</taxon>
        <taxon>Spiralia</taxon>
        <taxon>Lophotrochozoa</taxon>
        <taxon>Platyhelminthes</taxon>
        <taxon>Trematoda</taxon>
        <taxon>Digenea</taxon>
        <taxon>Plagiorchiida</taxon>
        <taxon>Troglotremata</taxon>
        <taxon>Troglotrematidae</taxon>
        <taxon>Paragonimus</taxon>
    </lineage>
</organism>
<proteinExistence type="predicted"/>
<dbReference type="Proteomes" id="UP000748531">
    <property type="component" value="Unassembled WGS sequence"/>
</dbReference>
<dbReference type="EMBL" id="LUCH01022456">
    <property type="protein sequence ID" value="KAF5394039.1"/>
    <property type="molecule type" value="Genomic_DNA"/>
</dbReference>
<reference evidence="1" key="1">
    <citation type="submission" date="2019-05" db="EMBL/GenBank/DDBJ databases">
        <title>Annotation for the trematode Paragonimus heterotremus.</title>
        <authorList>
            <person name="Choi Y.-J."/>
        </authorList>
    </citation>
    <scope>NUCLEOTIDE SEQUENCE</scope>
    <source>
        <strain evidence="1">LC</strain>
    </source>
</reference>
<name>A0A8J4SXT1_9TREM</name>
<evidence type="ECO:0000313" key="1">
    <source>
        <dbReference type="EMBL" id="KAF5394039.1"/>
    </source>
</evidence>
<protein>
    <submittedName>
        <fullName evidence="1">Uncharacterized protein</fullName>
    </submittedName>
</protein>
<dbReference type="OrthoDB" id="6276451at2759"/>
<evidence type="ECO:0000313" key="2">
    <source>
        <dbReference type="Proteomes" id="UP000748531"/>
    </source>
</evidence>
<dbReference type="AlphaFoldDB" id="A0A8J4SXT1"/>
<accession>A0A8J4SXT1</accession>